<accession>A0A0P1BPB1</accession>
<name>A0A0P1BPB1_9BASI</name>
<dbReference type="Proteomes" id="UP000054845">
    <property type="component" value="Unassembled WGS sequence"/>
</dbReference>
<evidence type="ECO:0000256" key="2">
    <source>
        <dbReference type="SAM" id="Phobius"/>
    </source>
</evidence>
<reference evidence="3 4" key="1">
    <citation type="submission" date="2014-09" db="EMBL/GenBank/DDBJ databases">
        <authorList>
            <person name="Magalhaes I.L.F."/>
            <person name="Oliveira U."/>
            <person name="Santos F.R."/>
            <person name="Vidigal T.H.D.A."/>
            <person name="Brescovit A.D."/>
            <person name="Santos A.J."/>
        </authorList>
    </citation>
    <scope>NUCLEOTIDE SEQUENCE [LARGE SCALE GENOMIC DNA]</scope>
</reference>
<keyword evidence="2" id="KW-0472">Membrane</keyword>
<dbReference type="AlphaFoldDB" id="A0A0P1BPB1"/>
<protein>
    <submittedName>
        <fullName evidence="3">Uncharacterized protein</fullName>
    </submittedName>
</protein>
<feature type="region of interest" description="Disordered" evidence="1">
    <location>
        <begin position="1"/>
        <end position="22"/>
    </location>
</feature>
<feature type="transmembrane region" description="Helical" evidence="2">
    <location>
        <begin position="94"/>
        <end position="117"/>
    </location>
</feature>
<evidence type="ECO:0000313" key="4">
    <source>
        <dbReference type="Proteomes" id="UP000054845"/>
    </source>
</evidence>
<keyword evidence="2" id="KW-0812">Transmembrane</keyword>
<organism evidence="3 4">
    <name type="scientific">Ceraceosorus bombacis</name>
    <dbReference type="NCBI Taxonomy" id="401625"/>
    <lineage>
        <taxon>Eukaryota</taxon>
        <taxon>Fungi</taxon>
        <taxon>Dikarya</taxon>
        <taxon>Basidiomycota</taxon>
        <taxon>Ustilaginomycotina</taxon>
        <taxon>Exobasidiomycetes</taxon>
        <taxon>Ceraceosorales</taxon>
        <taxon>Ceraceosoraceae</taxon>
        <taxon>Ceraceosorus</taxon>
    </lineage>
</organism>
<dbReference type="EMBL" id="CCYA01000270">
    <property type="protein sequence ID" value="CEH18368.1"/>
    <property type="molecule type" value="Genomic_DNA"/>
</dbReference>
<keyword evidence="2" id="KW-1133">Transmembrane helix</keyword>
<sequence>MATGIVMKEHRRESRPFGWGSTPSPRWSALFISCSPSLIQARSSGTILVNDSRWSQLLAASQLFDTKVTSGDARIARDRPTGRDYTLNRLPTGASVGAALASQIAGAMIGTFCGVALRYFRTKAQRRIDAHPRVGWAMHLIALVRRSNETIRAGNIVCIHDIFRVNPSGSTRMRGSALMTVRCPMTSN</sequence>
<evidence type="ECO:0000313" key="3">
    <source>
        <dbReference type="EMBL" id="CEH18368.1"/>
    </source>
</evidence>
<proteinExistence type="predicted"/>
<evidence type="ECO:0000256" key="1">
    <source>
        <dbReference type="SAM" id="MobiDB-lite"/>
    </source>
</evidence>
<keyword evidence="4" id="KW-1185">Reference proteome</keyword>